<dbReference type="FunFam" id="3.30.200.20:FF:000432">
    <property type="entry name" value="LRR receptor-like serine/threonine-protein kinase EFR"/>
    <property type="match status" value="1"/>
</dbReference>
<evidence type="ECO:0000256" key="12">
    <source>
        <dbReference type="ARBA" id="ARBA00022737"/>
    </source>
</evidence>
<evidence type="ECO:0000256" key="5">
    <source>
        <dbReference type="ARBA" id="ARBA00022475"/>
    </source>
</evidence>
<organism evidence="26 27">
    <name type="scientific">Abeliophyllum distichum</name>
    <dbReference type="NCBI Taxonomy" id="126358"/>
    <lineage>
        <taxon>Eukaryota</taxon>
        <taxon>Viridiplantae</taxon>
        <taxon>Streptophyta</taxon>
        <taxon>Embryophyta</taxon>
        <taxon>Tracheophyta</taxon>
        <taxon>Spermatophyta</taxon>
        <taxon>Magnoliopsida</taxon>
        <taxon>eudicotyledons</taxon>
        <taxon>Gunneridae</taxon>
        <taxon>Pentapetalae</taxon>
        <taxon>asterids</taxon>
        <taxon>lamiids</taxon>
        <taxon>Lamiales</taxon>
        <taxon>Oleaceae</taxon>
        <taxon>Forsythieae</taxon>
        <taxon>Abeliophyllum</taxon>
    </lineage>
</organism>
<evidence type="ECO:0000256" key="21">
    <source>
        <dbReference type="ARBA" id="ARBA00048679"/>
    </source>
</evidence>
<evidence type="ECO:0000256" key="24">
    <source>
        <dbReference type="SAM" id="SignalP"/>
    </source>
</evidence>
<dbReference type="GO" id="GO:0006952">
    <property type="term" value="P:defense response"/>
    <property type="evidence" value="ECO:0007669"/>
    <property type="project" value="UniProtKB-ARBA"/>
</dbReference>
<evidence type="ECO:0000256" key="6">
    <source>
        <dbReference type="ARBA" id="ARBA00022527"/>
    </source>
</evidence>
<comment type="similarity">
    <text evidence="3">Belongs to the protein kinase superfamily. Ser/Thr protein kinase family.</text>
</comment>
<feature type="binding site" evidence="22">
    <location>
        <position position="741"/>
    </location>
    <ligand>
        <name>ATP</name>
        <dbReference type="ChEBI" id="CHEBI:30616"/>
    </ligand>
</feature>
<evidence type="ECO:0000259" key="25">
    <source>
        <dbReference type="PROSITE" id="PS50011"/>
    </source>
</evidence>
<evidence type="ECO:0000256" key="20">
    <source>
        <dbReference type="ARBA" id="ARBA00047899"/>
    </source>
</evidence>
<dbReference type="Gene3D" id="3.80.10.10">
    <property type="entry name" value="Ribonuclease Inhibitor"/>
    <property type="match status" value="2"/>
</dbReference>
<evidence type="ECO:0000256" key="3">
    <source>
        <dbReference type="ARBA" id="ARBA00008684"/>
    </source>
</evidence>
<keyword evidence="7" id="KW-0597">Phosphoprotein</keyword>
<comment type="catalytic activity">
    <reaction evidence="21">
        <text>L-seryl-[protein] + ATP = O-phospho-L-seryl-[protein] + ADP + H(+)</text>
        <dbReference type="Rhea" id="RHEA:17989"/>
        <dbReference type="Rhea" id="RHEA-COMP:9863"/>
        <dbReference type="Rhea" id="RHEA-COMP:11604"/>
        <dbReference type="ChEBI" id="CHEBI:15378"/>
        <dbReference type="ChEBI" id="CHEBI:29999"/>
        <dbReference type="ChEBI" id="CHEBI:30616"/>
        <dbReference type="ChEBI" id="CHEBI:83421"/>
        <dbReference type="ChEBI" id="CHEBI:456216"/>
        <dbReference type="EC" id="2.7.11.1"/>
    </reaction>
</comment>
<keyword evidence="19" id="KW-0325">Glycoprotein</keyword>
<evidence type="ECO:0000256" key="9">
    <source>
        <dbReference type="ARBA" id="ARBA00022679"/>
    </source>
</evidence>
<dbReference type="GO" id="GO:0005524">
    <property type="term" value="F:ATP binding"/>
    <property type="evidence" value="ECO:0007669"/>
    <property type="project" value="UniProtKB-UniRule"/>
</dbReference>
<dbReference type="InterPro" id="IPR055414">
    <property type="entry name" value="LRR_R13L4/SHOC2-like"/>
</dbReference>
<dbReference type="SUPFAM" id="SSF52058">
    <property type="entry name" value="L domain-like"/>
    <property type="match status" value="1"/>
</dbReference>
<keyword evidence="5" id="KW-1003">Cell membrane</keyword>
<evidence type="ECO:0000313" key="26">
    <source>
        <dbReference type="EMBL" id="KAL2503460.1"/>
    </source>
</evidence>
<dbReference type="SUPFAM" id="SSF56112">
    <property type="entry name" value="Protein kinase-like (PK-like)"/>
    <property type="match status" value="1"/>
</dbReference>
<proteinExistence type="inferred from homology"/>
<evidence type="ECO:0000256" key="16">
    <source>
        <dbReference type="ARBA" id="ARBA00022989"/>
    </source>
</evidence>
<dbReference type="InterPro" id="IPR013210">
    <property type="entry name" value="LRR_N_plant-typ"/>
</dbReference>
<evidence type="ECO:0000256" key="23">
    <source>
        <dbReference type="SAM" id="Phobius"/>
    </source>
</evidence>
<comment type="caution">
    <text evidence="26">The sequence shown here is derived from an EMBL/GenBank/DDBJ whole genome shotgun (WGS) entry which is preliminary data.</text>
</comment>
<keyword evidence="10 23" id="KW-0812">Transmembrane</keyword>
<comment type="subcellular location">
    <subcellularLocation>
        <location evidence="1">Cell membrane</location>
        <topology evidence="1">Single-pass membrane protein</topology>
    </subcellularLocation>
    <subcellularLocation>
        <location evidence="2">Membrane</location>
        <topology evidence="2">Single-pass type I membrane protein</topology>
    </subcellularLocation>
</comment>
<dbReference type="Gene3D" id="3.30.200.20">
    <property type="entry name" value="Phosphorylase Kinase, domain 1"/>
    <property type="match status" value="1"/>
</dbReference>
<keyword evidence="6" id="KW-0723">Serine/threonine-protein kinase</keyword>
<evidence type="ECO:0000256" key="1">
    <source>
        <dbReference type="ARBA" id="ARBA00004162"/>
    </source>
</evidence>
<dbReference type="EMBL" id="JBFOLK010000006">
    <property type="protein sequence ID" value="KAL2503460.1"/>
    <property type="molecule type" value="Genomic_DNA"/>
</dbReference>
<feature type="chain" id="PRO_5044753376" description="non-specific serine/threonine protein kinase" evidence="24">
    <location>
        <begin position="31"/>
        <end position="1023"/>
    </location>
</feature>
<feature type="domain" description="Protein kinase" evidence="25">
    <location>
        <begin position="712"/>
        <end position="1015"/>
    </location>
</feature>
<dbReference type="SMART" id="SM00220">
    <property type="entry name" value="S_TKc"/>
    <property type="match status" value="1"/>
</dbReference>
<dbReference type="Pfam" id="PF07714">
    <property type="entry name" value="PK_Tyr_Ser-Thr"/>
    <property type="match status" value="1"/>
</dbReference>
<dbReference type="Gene3D" id="1.10.510.10">
    <property type="entry name" value="Transferase(Phosphotransferase) domain 1"/>
    <property type="match status" value="1"/>
</dbReference>
<evidence type="ECO:0000256" key="19">
    <source>
        <dbReference type="ARBA" id="ARBA00023180"/>
    </source>
</evidence>
<dbReference type="PANTHER" id="PTHR27008:SF596">
    <property type="entry name" value="OS02G0215500 PROTEIN"/>
    <property type="match status" value="1"/>
</dbReference>
<evidence type="ECO:0000256" key="10">
    <source>
        <dbReference type="ARBA" id="ARBA00022692"/>
    </source>
</evidence>
<dbReference type="InterPro" id="IPR032675">
    <property type="entry name" value="LRR_dom_sf"/>
</dbReference>
<dbReference type="PROSITE" id="PS50011">
    <property type="entry name" value="PROTEIN_KINASE_DOM"/>
    <property type="match status" value="1"/>
</dbReference>
<dbReference type="EC" id="2.7.11.1" evidence="4"/>
<evidence type="ECO:0000256" key="8">
    <source>
        <dbReference type="ARBA" id="ARBA00022614"/>
    </source>
</evidence>
<evidence type="ECO:0000256" key="18">
    <source>
        <dbReference type="ARBA" id="ARBA00023170"/>
    </source>
</evidence>
<evidence type="ECO:0000256" key="2">
    <source>
        <dbReference type="ARBA" id="ARBA00004479"/>
    </source>
</evidence>
<keyword evidence="12" id="KW-0677">Repeat</keyword>
<dbReference type="InterPro" id="IPR051809">
    <property type="entry name" value="Plant_receptor-like_S/T_kinase"/>
</dbReference>
<dbReference type="GO" id="GO:0051707">
    <property type="term" value="P:response to other organism"/>
    <property type="evidence" value="ECO:0007669"/>
    <property type="project" value="UniProtKB-ARBA"/>
</dbReference>
<evidence type="ECO:0000256" key="7">
    <source>
        <dbReference type="ARBA" id="ARBA00022553"/>
    </source>
</evidence>
<keyword evidence="15 22" id="KW-0067">ATP-binding</keyword>
<evidence type="ECO:0000256" key="17">
    <source>
        <dbReference type="ARBA" id="ARBA00023136"/>
    </source>
</evidence>
<dbReference type="FunFam" id="3.80.10.10:FF:000095">
    <property type="entry name" value="LRR receptor-like serine/threonine-protein kinase GSO1"/>
    <property type="match status" value="1"/>
</dbReference>
<keyword evidence="18" id="KW-0675">Receptor</keyword>
<keyword evidence="13 22" id="KW-0547">Nucleotide-binding</keyword>
<dbReference type="FunFam" id="3.80.10.10:FF:000288">
    <property type="entry name" value="LRR receptor-like serine/threonine-protein kinase EFR"/>
    <property type="match status" value="1"/>
</dbReference>
<dbReference type="SMART" id="SM00369">
    <property type="entry name" value="LRR_TYP"/>
    <property type="match status" value="8"/>
</dbReference>
<evidence type="ECO:0000256" key="14">
    <source>
        <dbReference type="ARBA" id="ARBA00022777"/>
    </source>
</evidence>
<feature type="transmembrane region" description="Helical" evidence="23">
    <location>
        <begin position="654"/>
        <end position="677"/>
    </location>
</feature>
<keyword evidence="9" id="KW-0808">Transferase</keyword>
<protein>
    <recommendedName>
        <fullName evidence="4">non-specific serine/threonine protein kinase</fullName>
        <ecNumber evidence="4">2.7.11.1</ecNumber>
    </recommendedName>
</protein>
<dbReference type="InterPro" id="IPR001245">
    <property type="entry name" value="Ser-Thr/Tyr_kinase_cat_dom"/>
</dbReference>
<evidence type="ECO:0000256" key="4">
    <source>
        <dbReference type="ARBA" id="ARBA00012513"/>
    </source>
</evidence>
<evidence type="ECO:0000313" key="27">
    <source>
        <dbReference type="Proteomes" id="UP001604336"/>
    </source>
</evidence>
<dbReference type="InterPro" id="IPR000719">
    <property type="entry name" value="Prot_kinase_dom"/>
</dbReference>
<evidence type="ECO:0000256" key="15">
    <source>
        <dbReference type="ARBA" id="ARBA00022840"/>
    </source>
</evidence>
<dbReference type="InterPro" id="IPR001611">
    <property type="entry name" value="Leu-rich_rpt"/>
</dbReference>
<keyword evidence="17 23" id="KW-0472">Membrane</keyword>
<dbReference type="Pfam" id="PF23598">
    <property type="entry name" value="LRR_14"/>
    <property type="match status" value="1"/>
</dbReference>
<dbReference type="PANTHER" id="PTHR27008">
    <property type="entry name" value="OS04G0122200 PROTEIN"/>
    <property type="match status" value="1"/>
</dbReference>
<keyword evidence="8" id="KW-0433">Leucine-rich repeat</keyword>
<dbReference type="AlphaFoldDB" id="A0ABD1SS25"/>
<dbReference type="Pfam" id="PF00560">
    <property type="entry name" value="LRR_1"/>
    <property type="match status" value="6"/>
</dbReference>
<keyword evidence="14 26" id="KW-0418">Kinase</keyword>
<dbReference type="PRINTS" id="PR00019">
    <property type="entry name" value="LEURICHRPT"/>
</dbReference>
<evidence type="ECO:0000256" key="11">
    <source>
        <dbReference type="ARBA" id="ARBA00022729"/>
    </source>
</evidence>
<reference evidence="27" key="1">
    <citation type="submission" date="2024-07" db="EMBL/GenBank/DDBJ databases">
        <title>Two chromosome-level genome assemblies of Korean endemic species Abeliophyllum distichum and Forsythia ovata (Oleaceae).</title>
        <authorList>
            <person name="Jang H."/>
        </authorList>
    </citation>
    <scope>NUCLEOTIDE SEQUENCE [LARGE SCALE GENOMIC DNA]</scope>
</reference>
<dbReference type="InterPro" id="IPR011009">
    <property type="entry name" value="Kinase-like_dom_sf"/>
</dbReference>
<dbReference type="InterPro" id="IPR003591">
    <property type="entry name" value="Leu-rich_rpt_typical-subtyp"/>
</dbReference>
<dbReference type="InterPro" id="IPR008271">
    <property type="entry name" value="Ser/Thr_kinase_AS"/>
</dbReference>
<sequence length="1023" mass="112101">MRTPASTKIMANYRIIILCVILWFFHSANTPVTCSNNKTDLLSLLSFKAAIYDDPRGALNSWNETVHFCSWKGILCGSRHRTRVVSINLMSQGLVGSLSPHVGNLSFLRSIILQNNSFYGQIPREIARLKRLEYIEFSNNSFDGSIPRNLSQSQNLYYLNLIDNDLTGIIPPELGSLLELEALGLSKNKLSGTISPFIGNLTRLVLLSLANCGLQGEVPHALVHLQSLELLNLDENSLTGSIPSGLYNISTFSIFTVRSNQLRGTIPSDLGFKFPKLRHLDLGDNLFSGVIPVSLSNASMLEFIYLSSNNFTGPMLKDFERLSGLRSLIFSSNHLQGDISSISSLTNCTRLQVLSLFDNLLSGSLPGSIGNLSSQLSYLSVERNEVHGSIPSGIGNLPGLTRLSIEDNDLDGPIPSAIGKLAKLQEIYLGMNRFTNVLPSSLGNLSLLNHLYVQQNNIDGSIPPTLSNCSNLLTLDLSHNNLSDSVPREIMRLSSISISFNLAHNAFTGPIPAEVGSLINLVNLDLSHNRLSGFIPNSLRSCVSLQRLHLEVNSLDGEIPRGLNALKGLQDLDLSQNNLSGPIPRFLGELPLVNLNLSFNRLQDEVPILGVFENKTAVSVDGNNELCGGIADLKLPPCSSTNSKKKNFPTVLKILIPIVITGVISFTLSVCFCISVYRRRRKSRDIPSSILSFEGQFLRLSYADLLKATNGFSEANLIGAGRFGSVYKGILDDGQILVAVKVLNLHIKGASKSFKSECNALRIVRHRNLLKLLSICQSTDFQGRDFKSLVYEYKSKGSLEKLLHQNRQQQGGQDERTSSLTMIQRLNIAIDIASALEYLHCGTDSSIVHGDLKPSNILLDDDMTAHVGDFGLAKVMSSISGEFPTHESSSIGIKGTIGYVPPEYGISTMISTQGDVYSYGILLLEIFTNLRPTDDYVLKEHTSLHNYVTSALPNAVMEIVDPYILSEYKVKQSKTEDCMNSVLGIGVACSKESPSDRMSITNVVNLLCKIRTAYLVGEETRNT</sequence>
<dbReference type="PROSITE" id="PS51450">
    <property type="entry name" value="LRR"/>
    <property type="match status" value="1"/>
</dbReference>
<dbReference type="SUPFAM" id="SSF52047">
    <property type="entry name" value="RNI-like"/>
    <property type="match status" value="1"/>
</dbReference>
<keyword evidence="16 23" id="KW-1133">Transmembrane helix</keyword>
<name>A0ABD1SS25_9LAMI</name>
<evidence type="ECO:0000256" key="22">
    <source>
        <dbReference type="PROSITE-ProRule" id="PRU10141"/>
    </source>
</evidence>
<dbReference type="GO" id="GO:0004674">
    <property type="term" value="F:protein serine/threonine kinase activity"/>
    <property type="evidence" value="ECO:0007669"/>
    <property type="project" value="UniProtKB-KW"/>
</dbReference>
<dbReference type="PROSITE" id="PS00107">
    <property type="entry name" value="PROTEIN_KINASE_ATP"/>
    <property type="match status" value="1"/>
</dbReference>
<dbReference type="PROSITE" id="PS00108">
    <property type="entry name" value="PROTEIN_KINASE_ST"/>
    <property type="match status" value="1"/>
</dbReference>
<keyword evidence="27" id="KW-1185">Reference proteome</keyword>
<dbReference type="Pfam" id="PF08263">
    <property type="entry name" value="LRRNT_2"/>
    <property type="match status" value="1"/>
</dbReference>
<dbReference type="FunFam" id="1.10.510.10:FF:000358">
    <property type="entry name" value="Putative leucine-rich repeat receptor-like serine/threonine-protein kinase"/>
    <property type="match status" value="1"/>
</dbReference>
<dbReference type="GO" id="GO:0005886">
    <property type="term" value="C:plasma membrane"/>
    <property type="evidence" value="ECO:0007669"/>
    <property type="project" value="UniProtKB-SubCell"/>
</dbReference>
<evidence type="ECO:0000256" key="13">
    <source>
        <dbReference type="ARBA" id="ARBA00022741"/>
    </source>
</evidence>
<gene>
    <name evidence="26" type="ORF">Adt_19081</name>
</gene>
<dbReference type="Proteomes" id="UP001604336">
    <property type="component" value="Unassembled WGS sequence"/>
</dbReference>
<dbReference type="InterPro" id="IPR017441">
    <property type="entry name" value="Protein_kinase_ATP_BS"/>
</dbReference>
<accession>A0ABD1SS25</accession>
<keyword evidence="11 24" id="KW-0732">Signal</keyword>
<comment type="catalytic activity">
    <reaction evidence="20">
        <text>L-threonyl-[protein] + ATP = O-phospho-L-threonyl-[protein] + ADP + H(+)</text>
        <dbReference type="Rhea" id="RHEA:46608"/>
        <dbReference type="Rhea" id="RHEA-COMP:11060"/>
        <dbReference type="Rhea" id="RHEA-COMP:11605"/>
        <dbReference type="ChEBI" id="CHEBI:15378"/>
        <dbReference type="ChEBI" id="CHEBI:30013"/>
        <dbReference type="ChEBI" id="CHEBI:30616"/>
        <dbReference type="ChEBI" id="CHEBI:61977"/>
        <dbReference type="ChEBI" id="CHEBI:456216"/>
        <dbReference type="EC" id="2.7.11.1"/>
    </reaction>
</comment>
<feature type="signal peptide" evidence="24">
    <location>
        <begin position="1"/>
        <end position="30"/>
    </location>
</feature>